<organism evidence="2 3">
    <name type="scientific">Tetraparma gracilis</name>
    <dbReference type="NCBI Taxonomy" id="2962635"/>
    <lineage>
        <taxon>Eukaryota</taxon>
        <taxon>Sar</taxon>
        <taxon>Stramenopiles</taxon>
        <taxon>Ochrophyta</taxon>
        <taxon>Bolidophyceae</taxon>
        <taxon>Parmales</taxon>
        <taxon>Triparmaceae</taxon>
        <taxon>Tetraparma</taxon>
    </lineage>
</organism>
<keyword evidence="3" id="KW-1185">Reference proteome</keyword>
<sequence>MDDAALEDAVDLFIAAIHNELLIEFGEGEEEKEAEGDLPAESLAVKLALVPGLLARLARSFADGGMLGRGALLLAYMLIIPRQNKLAVVEVPGQLARIACSPHREEALLCVKMLTRTRDAAVHAALVGSGPLLDLLAGSAGTDPNATWALGSLCHGCGGENLPALFAHPGLVAALVGSVRAAPDCAEDAAACLFFMSARGELKAGVARHEGVVAALVHVLDAPIPAAVEYATKAFFNLSISEENRGLLAADGRVVRALGRYACDEGSHGSAARFALFCSCWAGEHLPPPEPNVTLLSFLQAPFRNHLAIVEGFVRESPGCLGLTSGPLGLTPLDLARASALGDVLPLLAAAQPAFARGHSLVHAVGYPRGGRAAARAARAAVMLCLRRLAARAEGSGERGARARKRARRADERDREGELNAGKALDAYMGGGGDVWSVILGFAF</sequence>
<proteinExistence type="predicted"/>
<comment type="caution">
    <text evidence="2">The sequence shown here is derived from an EMBL/GenBank/DDBJ whole genome shotgun (WGS) entry which is preliminary data.</text>
</comment>
<feature type="region of interest" description="Disordered" evidence="1">
    <location>
        <begin position="397"/>
        <end position="416"/>
    </location>
</feature>
<name>A0ABQ6MIP5_9STRA</name>
<evidence type="ECO:0000313" key="2">
    <source>
        <dbReference type="EMBL" id="GMI26634.1"/>
    </source>
</evidence>
<protein>
    <submittedName>
        <fullName evidence="2">Uncharacterized protein</fullName>
    </submittedName>
</protein>
<dbReference type="SUPFAM" id="SSF48371">
    <property type="entry name" value="ARM repeat"/>
    <property type="match status" value="1"/>
</dbReference>
<dbReference type="InterPro" id="IPR016024">
    <property type="entry name" value="ARM-type_fold"/>
</dbReference>
<dbReference type="EMBL" id="BRYB01004161">
    <property type="protein sequence ID" value="GMI26634.1"/>
    <property type="molecule type" value="Genomic_DNA"/>
</dbReference>
<accession>A0ABQ6MIP5</accession>
<gene>
    <name evidence="2" type="ORF">TeGR_g2090</name>
</gene>
<evidence type="ECO:0000313" key="3">
    <source>
        <dbReference type="Proteomes" id="UP001165060"/>
    </source>
</evidence>
<dbReference type="Gene3D" id="1.25.10.10">
    <property type="entry name" value="Leucine-rich Repeat Variant"/>
    <property type="match status" value="1"/>
</dbReference>
<dbReference type="InterPro" id="IPR011989">
    <property type="entry name" value="ARM-like"/>
</dbReference>
<dbReference type="Proteomes" id="UP001165060">
    <property type="component" value="Unassembled WGS sequence"/>
</dbReference>
<evidence type="ECO:0000256" key="1">
    <source>
        <dbReference type="SAM" id="MobiDB-lite"/>
    </source>
</evidence>
<reference evidence="2 3" key="1">
    <citation type="journal article" date="2023" name="Commun. Biol.">
        <title>Genome analysis of Parmales, the sister group of diatoms, reveals the evolutionary specialization of diatoms from phago-mixotrophs to photoautotrophs.</title>
        <authorList>
            <person name="Ban H."/>
            <person name="Sato S."/>
            <person name="Yoshikawa S."/>
            <person name="Yamada K."/>
            <person name="Nakamura Y."/>
            <person name="Ichinomiya M."/>
            <person name="Sato N."/>
            <person name="Blanc-Mathieu R."/>
            <person name="Endo H."/>
            <person name="Kuwata A."/>
            <person name="Ogata H."/>
        </authorList>
    </citation>
    <scope>NUCLEOTIDE SEQUENCE [LARGE SCALE GENOMIC DNA]</scope>
</reference>